<name>A0A0D7AFL3_9AGAR</name>
<evidence type="ECO:0000313" key="2">
    <source>
        <dbReference type="EMBL" id="KIY50101.1"/>
    </source>
</evidence>
<gene>
    <name evidence="2" type="ORF">FISHEDRAFT_72032</name>
</gene>
<protein>
    <submittedName>
        <fullName evidence="2">Uncharacterized protein</fullName>
    </submittedName>
</protein>
<dbReference type="Proteomes" id="UP000054144">
    <property type="component" value="Unassembled WGS sequence"/>
</dbReference>
<evidence type="ECO:0000256" key="1">
    <source>
        <dbReference type="SAM" id="MobiDB-lite"/>
    </source>
</evidence>
<dbReference type="AlphaFoldDB" id="A0A0D7AFL3"/>
<feature type="compositionally biased region" description="Basic and acidic residues" evidence="1">
    <location>
        <begin position="52"/>
        <end position="65"/>
    </location>
</feature>
<proteinExistence type="predicted"/>
<sequence length="958" mass="107048">MLGTGKVLLPAQQPPPSNEVLGKTTALHATSDHHYSCRVRQHSSSRPSTGYRGDDRAARDRKLEVTPKNGKRVAKLEVTPKNGKHDVACNGSSTDTTSTSNGGELGLKGKQLARRRPVRRSFDHLRRRNASGARAAVGDEVDHSFIDIKSNTPSPSFVSVSVTSSSVEGSFRSPSAGATCTGSCRRQWEVALWPPAGATCAGSCPYYLCPSHGDACVVVGGRLPYGSLLLARAQRALDYACTIHVYPMVMVASLSAGGCPMAPCWRDSTPYRSSPPSSSNVPPLARNSFHFSFSSHIHSFVALPQIQKVSYPFRFTGIFSTSGMQRSLLESTSSDVKFIGGMAIYQSDGKTSISFIRNDVERPRGLQGADCQQVHVLMEMDKEDVELGGSSIDKSISQHFWVISTPNYPVIFEPLLGDRRVCARQDGRFGPDDRSQWPQLHIEGQEWVACIPRPVTDPKLSTHWLSYTLKQRDTIVCDLGRVQTTGSAFRQLNPIIFQGMKTCHDRILARIEMFVQKGAGNPLPLYYRATLASFIQPARFAMEYLDKKARVWKDLVLGWANWQRQVLDLHGMAYWATEVIPEINSLTQKYEKDARPTNTGLMGCFTFNEEIADRMKMYGIPVWYIRPDFTITPTTAILQVGEASFIEYHTAVEQRAFVNDRIEEDPYHVVYEGAAGTFNFLRSMKVSGSQLWPAGSRPMLSGPHIKHPRGQEPVPAGNTVPRHQDIVMGSLPRGDFSFLEKPVLIANPHAEPLDSAPPFRRLTPPLLDTDMASTSTSGPSAASNTGPTTTTSSSPSAPQPAVSYTLSRVFSNVELDNEERTIRAMERVLDPMDNVGLIALKRRREQLIADKMRAHPERYNIKRRSDALVKKVQRSREESLAIRKAELAELREHDRRFRRYKDELLARIEGMRKYRNRHYLPVKEPQIWDPRFDNSKSRGLKEPFVKRCITWVDEETGV</sequence>
<feature type="region of interest" description="Disordered" evidence="1">
    <location>
        <begin position="35"/>
        <end position="66"/>
    </location>
</feature>
<feature type="region of interest" description="Disordered" evidence="1">
    <location>
        <begin position="749"/>
        <end position="801"/>
    </location>
</feature>
<dbReference type="OrthoDB" id="2634326at2759"/>
<feature type="compositionally biased region" description="Low complexity" evidence="1">
    <location>
        <begin position="772"/>
        <end position="801"/>
    </location>
</feature>
<keyword evidence="3" id="KW-1185">Reference proteome</keyword>
<feature type="region of interest" description="Disordered" evidence="1">
    <location>
        <begin position="80"/>
        <end position="112"/>
    </location>
</feature>
<accession>A0A0D7AFL3</accession>
<reference evidence="2 3" key="1">
    <citation type="journal article" date="2015" name="Fungal Genet. Biol.">
        <title>Evolution of novel wood decay mechanisms in Agaricales revealed by the genome sequences of Fistulina hepatica and Cylindrobasidium torrendii.</title>
        <authorList>
            <person name="Floudas D."/>
            <person name="Held B.W."/>
            <person name="Riley R."/>
            <person name="Nagy L.G."/>
            <person name="Koehler G."/>
            <person name="Ransdell A.S."/>
            <person name="Younus H."/>
            <person name="Chow J."/>
            <person name="Chiniquy J."/>
            <person name="Lipzen A."/>
            <person name="Tritt A."/>
            <person name="Sun H."/>
            <person name="Haridas S."/>
            <person name="LaButti K."/>
            <person name="Ohm R.A."/>
            <person name="Kues U."/>
            <person name="Blanchette R.A."/>
            <person name="Grigoriev I.V."/>
            <person name="Minto R.E."/>
            <person name="Hibbett D.S."/>
        </authorList>
    </citation>
    <scope>NUCLEOTIDE SEQUENCE [LARGE SCALE GENOMIC DNA]</scope>
    <source>
        <strain evidence="2 3">ATCC 64428</strain>
    </source>
</reference>
<dbReference type="EMBL" id="KN881690">
    <property type="protein sequence ID" value="KIY50101.1"/>
    <property type="molecule type" value="Genomic_DNA"/>
</dbReference>
<evidence type="ECO:0000313" key="3">
    <source>
        <dbReference type="Proteomes" id="UP000054144"/>
    </source>
</evidence>
<organism evidence="2 3">
    <name type="scientific">Fistulina hepatica ATCC 64428</name>
    <dbReference type="NCBI Taxonomy" id="1128425"/>
    <lineage>
        <taxon>Eukaryota</taxon>
        <taxon>Fungi</taxon>
        <taxon>Dikarya</taxon>
        <taxon>Basidiomycota</taxon>
        <taxon>Agaricomycotina</taxon>
        <taxon>Agaricomycetes</taxon>
        <taxon>Agaricomycetidae</taxon>
        <taxon>Agaricales</taxon>
        <taxon>Fistulinaceae</taxon>
        <taxon>Fistulina</taxon>
    </lineage>
</organism>